<proteinExistence type="inferred from homology"/>
<dbReference type="InterPro" id="IPR023074">
    <property type="entry name" value="HMG_CoA_Rdtase_cat_sf"/>
</dbReference>
<sequence>MKKFYQLNRVDRLKELVKKGLITDELFLINENLTDDQLAIFTENTVGQFHLPLGLVNGLKVNGKSYLIPIATFEPSVVAALNKATHYVNSGEGIIVTGEKLPVTGQIFTSYHGDPKEINQKLAENKSFLTDQGNFAVSHLVERGGGITNIKFEFEHNVLISSVEVDVKEAMGANLVDTIVERLAPLIAETVQGEVISAILSNLPTGTPFKAQAKVPINLIGIDTAKKIVQLAQIATFNNARAATNNKGVMNGLIGAVIASGNDDRAVSSALYHGQNLGKDRSFTHWRVSKTDLIGEFSGYLPLGTVGGAITTHPDAIKGMKLLNVKNSTELAHVFMAVGLASNFSALFALVTDGIQKGHMRLQAKSIALSMGVKPQDLQDVVNQMVTLNKFDTLTVQKIMESRNNNDRNK</sequence>
<gene>
    <name evidence="4" type="ORF">XA3_13240</name>
</gene>
<accession>A0AAU9DTX0</accession>
<dbReference type="PANTHER" id="PTHR10572:SF24">
    <property type="entry name" value="3-HYDROXY-3-METHYLGLUTARYL-COENZYME A REDUCTASE"/>
    <property type="match status" value="1"/>
</dbReference>
<dbReference type="PROSITE" id="PS50065">
    <property type="entry name" value="HMG_COA_REDUCTASE_4"/>
    <property type="match status" value="1"/>
</dbReference>
<dbReference type="InterPro" id="IPR009029">
    <property type="entry name" value="HMG_CoA_Rdtase_sub-bd_dom_sf"/>
</dbReference>
<reference evidence="4 5" key="1">
    <citation type="journal article" date="2023" name="Microbiol. Spectr.">
        <title>Symbiosis of Carpenter Bees with Uncharacterized Lactic Acid Bacteria Showing NAD Auxotrophy.</title>
        <authorList>
            <person name="Kawasaki S."/>
            <person name="Ozawa K."/>
            <person name="Mori T."/>
            <person name="Yamamoto A."/>
            <person name="Ito M."/>
            <person name="Ohkuma M."/>
            <person name="Sakamoto M."/>
            <person name="Matsutani M."/>
        </authorList>
    </citation>
    <scope>NUCLEOTIDE SEQUENCE [LARGE SCALE GENOMIC DNA]</scope>
    <source>
        <strain evidence="4 5">XA3</strain>
    </source>
</reference>
<dbReference type="KEGG" id="xap:XA3_13240"/>
<evidence type="ECO:0000256" key="2">
    <source>
        <dbReference type="ARBA" id="ARBA00023002"/>
    </source>
</evidence>
<dbReference type="PANTHER" id="PTHR10572">
    <property type="entry name" value="3-HYDROXY-3-METHYLGLUTARYL-COENZYME A REDUCTASE"/>
    <property type="match status" value="1"/>
</dbReference>
<name>A0AAU9DTX0_9LACO</name>
<evidence type="ECO:0000256" key="1">
    <source>
        <dbReference type="ARBA" id="ARBA00007661"/>
    </source>
</evidence>
<keyword evidence="3" id="KW-0812">Transmembrane</keyword>
<dbReference type="Gene3D" id="3.90.770.10">
    <property type="entry name" value="3-hydroxy-3-methylglutaryl-coenzyme A Reductase, Chain A, domain 2"/>
    <property type="match status" value="1"/>
</dbReference>
<protein>
    <submittedName>
        <fullName evidence="4">3-hydroxy-3-methylglutaryl coenzyme A reductase</fullName>
    </submittedName>
</protein>
<dbReference type="InterPro" id="IPR009023">
    <property type="entry name" value="HMG_CoA_Rdtase_NAD(P)-bd_sf"/>
</dbReference>
<dbReference type="SUPFAM" id="SSF56542">
    <property type="entry name" value="Substrate-binding domain of HMG-CoA reductase"/>
    <property type="match status" value="1"/>
</dbReference>
<keyword evidence="5" id="KW-1185">Reference proteome</keyword>
<comment type="similarity">
    <text evidence="1">Belongs to the HMG-CoA reductase family.</text>
</comment>
<dbReference type="RefSeq" id="WP_317634710.1">
    <property type="nucleotide sequence ID" value="NZ_AP026802.1"/>
</dbReference>
<dbReference type="PROSITE" id="PS01192">
    <property type="entry name" value="HMG_COA_REDUCTASE_3"/>
    <property type="match status" value="1"/>
</dbReference>
<keyword evidence="3" id="KW-1133">Transmembrane helix</keyword>
<keyword evidence="2" id="KW-0560">Oxidoreductase</keyword>
<evidence type="ECO:0000313" key="4">
    <source>
        <dbReference type="EMBL" id="BDR58883.1"/>
    </source>
</evidence>
<dbReference type="Pfam" id="PF00368">
    <property type="entry name" value="HMG-CoA_red"/>
    <property type="match status" value="1"/>
</dbReference>
<dbReference type="GO" id="GO:0004420">
    <property type="term" value="F:hydroxymethylglutaryl-CoA reductase (NADPH) activity"/>
    <property type="evidence" value="ECO:0007669"/>
    <property type="project" value="InterPro"/>
</dbReference>
<dbReference type="Proteomes" id="UP001321861">
    <property type="component" value="Chromosome"/>
</dbReference>
<evidence type="ECO:0000313" key="5">
    <source>
        <dbReference type="Proteomes" id="UP001321861"/>
    </source>
</evidence>
<dbReference type="InterPro" id="IPR023076">
    <property type="entry name" value="HMG_CoA_Rdtase_CS"/>
</dbReference>
<organism evidence="4 5">
    <name type="scientific">Xylocopilactobacillus apicola</name>
    <dbReference type="NCBI Taxonomy" id="2932184"/>
    <lineage>
        <taxon>Bacteria</taxon>
        <taxon>Bacillati</taxon>
        <taxon>Bacillota</taxon>
        <taxon>Bacilli</taxon>
        <taxon>Lactobacillales</taxon>
        <taxon>Lactobacillaceae</taxon>
        <taxon>Xylocopilactobacillus</taxon>
    </lineage>
</organism>
<evidence type="ECO:0000256" key="3">
    <source>
        <dbReference type="SAM" id="Phobius"/>
    </source>
</evidence>
<dbReference type="EMBL" id="AP026802">
    <property type="protein sequence ID" value="BDR58883.1"/>
    <property type="molecule type" value="Genomic_DNA"/>
</dbReference>
<feature type="transmembrane region" description="Helical" evidence="3">
    <location>
        <begin position="331"/>
        <end position="351"/>
    </location>
</feature>
<dbReference type="AlphaFoldDB" id="A0AAU9DTX0"/>
<keyword evidence="3" id="KW-0472">Membrane</keyword>
<dbReference type="GO" id="GO:0015936">
    <property type="term" value="P:coenzyme A metabolic process"/>
    <property type="evidence" value="ECO:0007669"/>
    <property type="project" value="InterPro"/>
</dbReference>
<dbReference type="InterPro" id="IPR002202">
    <property type="entry name" value="HMG_CoA_Rdtase"/>
</dbReference>
<dbReference type="Gene3D" id="3.30.70.420">
    <property type="entry name" value="Hydroxymethylglutaryl-CoA reductase, class I/II, NAD/NADP-binding domain"/>
    <property type="match status" value="1"/>
</dbReference>
<dbReference type="SUPFAM" id="SSF55035">
    <property type="entry name" value="NAD-binding domain of HMG-CoA reductase"/>
    <property type="match status" value="1"/>
</dbReference>